<name>A0AAD4SC46_9MAGN</name>
<gene>
    <name evidence="2" type="ORF">MKW98_002419</name>
</gene>
<keyword evidence="1" id="KW-1133">Transmembrane helix</keyword>
<keyword evidence="1" id="KW-0812">Transmembrane</keyword>
<evidence type="ECO:0000256" key="1">
    <source>
        <dbReference type="SAM" id="Phobius"/>
    </source>
</evidence>
<evidence type="ECO:0000313" key="3">
    <source>
        <dbReference type="Proteomes" id="UP001202328"/>
    </source>
</evidence>
<keyword evidence="3" id="KW-1185">Reference proteome</keyword>
<dbReference type="EMBL" id="JAJJMB010012161">
    <property type="protein sequence ID" value="KAI3885027.1"/>
    <property type="molecule type" value="Genomic_DNA"/>
</dbReference>
<organism evidence="2 3">
    <name type="scientific">Papaver atlanticum</name>
    <dbReference type="NCBI Taxonomy" id="357466"/>
    <lineage>
        <taxon>Eukaryota</taxon>
        <taxon>Viridiplantae</taxon>
        <taxon>Streptophyta</taxon>
        <taxon>Embryophyta</taxon>
        <taxon>Tracheophyta</taxon>
        <taxon>Spermatophyta</taxon>
        <taxon>Magnoliopsida</taxon>
        <taxon>Ranunculales</taxon>
        <taxon>Papaveraceae</taxon>
        <taxon>Papaveroideae</taxon>
        <taxon>Papaver</taxon>
    </lineage>
</organism>
<reference evidence="2" key="1">
    <citation type="submission" date="2022-04" db="EMBL/GenBank/DDBJ databases">
        <title>A functionally conserved STORR gene fusion in Papaver species that diverged 16.8 million years ago.</title>
        <authorList>
            <person name="Catania T."/>
        </authorList>
    </citation>
    <scope>NUCLEOTIDE SEQUENCE</scope>
    <source>
        <strain evidence="2">S-188037</strain>
    </source>
</reference>
<evidence type="ECO:0000313" key="2">
    <source>
        <dbReference type="EMBL" id="KAI3885027.1"/>
    </source>
</evidence>
<accession>A0AAD4SC46</accession>
<dbReference type="AlphaFoldDB" id="A0AAD4SC46"/>
<proteinExistence type="predicted"/>
<dbReference type="Proteomes" id="UP001202328">
    <property type="component" value="Unassembled WGS sequence"/>
</dbReference>
<keyword evidence="1" id="KW-0472">Membrane</keyword>
<protein>
    <submittedName>
        <fullName evidence="2">Uncharacterized protein</fullName>
    </submittedName>
</protein>
<comment type="caution">
    <text evidence="2">The sequence shown here is derived from an EMBL/GenBank/DDBJ whole genome shotgun (WGS) entry which is preliminary data.</text>
</comment>
<sequence length="111" mass="12671">MTRLICGCIKLISKVSCASLRVSRFPGYIWGLHHSERHGSLKGREGQFFRWKPVCSGLISYKRRLTGVMRIQGRNQEVEFVKSEGLLAGGILFSIVPKMYAIFLFTFPLVY</sequence>
<feature type="transmembrane region" description="Helical" evidence="1">
    <location>
        <begin position="86"/>
        <end position="110"/>
    </location>
</feature>